<reference evidence="3" key="1">
    <citation type="submission" date="2020-06" db="EMBL/GenBank/DDBJ databases">
        <authorList>
            <person name="Li T."/>
            <person name="Hu X."/>
            <person name="Zhang T."/>
            <person name="Song X."/>
            <person name="Zhang H."/>
            <person name="Dai N."/>
            <person name="Sheng W."/>
            <person name="Hou X."/>
            <person name="Wei L."/>
        </authorList>
    </citation>
    <scope>NUCLEOTIDE SEQUENCE</scope>
    <source>
        <strain evidence="3">G02</strain>
        <tissue evidence="3">Leaf</tissue>
    </source>
</reference>
<organism evidence="3">
    <name type="scientific">Sesamum radiatum</name>
    <name type="common">Black benniseed</name>
    <dbReference type="NCBI Taxonomy" id="300843"/>
    <lineage>
        <taxon>Eukaryota</taxon>
        <taxon>Viridiplantae</taxon>
        <taxon>Streptophyta</taxon>
        <taxon>Embryophyta</taxon>
        <taxon>Tracheophyta</taxon>
        <taxon>Spermatophyta</taxon>
        <taxon>Magnoliopsida</taxon>
        <taxon>eudicotyledons</taxon>
        <taxon>Gunneridae</taxon>
        <taxon>Pentapetalae</taxon>
        <taxon>asterids</taxon>
        <taxon>lamiids</taxon>
        <taxon>Lamiales</taxon>
        <taxon>Pedaliaceae</taxon>
        <taxon>Sesamum</taxon>
    </lineage>
</organism>
<name>A0AAW2QHA1_SESRA</name>
<keyword evidence="2" id="KW-0611">Plant defense</keyword>
<evidence type="ECO:0000256" key="1">
    <source>
        <dbReference type="ARBA" id="ARBA00022614"/>
    </source>
</evidence>
<dbReference type="Gene3D" id="1.10.8.430">
    <property type="entry name" value="Helical domain of apoptotic protease-activating factors"/>
    <property type="match status" value="1"/>
</dbReference>
<dbReference type="InterPro" id="IPR042197">
    <property type="entry name" value="Apaf_helical"/>
</dbReference>
<dbReference type="InterPro" id="IPR027417">
    <property type="entry name" value="P-loop_NTPase"/>
</dbReference>
<reference evidence="3" key="2">
    <citation type="journal article" date="2024" name="Plant">
        <title>Genomic evolution and insights into agronomic trait innovations of Sesamum species.</title>
        <authorList>
            <person name="Miao H."/>
            <person name="Wang L."/>
            <person name="Qu L."/>
            <person name="Liu H."/>
            <person name="Sun Y."/>
            <person name="Le M."/>
            <person name="Wang Q."/>
            <person name="Wei S."/>
            <person name="Zheng Y."/>
            <person name="Lin W."/>
            <person name="Duan Y."/>
            <person name="Cao H."/>
            <person name="Xiong S."/>
            <person name="Wang X."/>
            <person name="Wei L."/>
            <person name="Li C."/>
            <person name="Ma Q."/>
            <person name="Ju M."/>
            <person name="Zhao R."/>
            <person name="Li G."/>
            <person name="Mu C."/>
            <person name="Tian Q."/>
            <person name="Mei H."/>
            <person name="Zhang T."/>
            <person name="Gao T."/>
            <person name="Zhang H."/>
        </authorList>
    </citation>
    <scope>NUCLEOTIDE SEQUENCE</scope>
    <source>
        <strain evidence="3">G02</strain>
    </source>
</reference>
<dbReference type="PANTHER" id="PTHR36766">
    <property type="entry name" value="PLANT BROAD-SPECTRUM MILDEW RESISTANCE PROTEIN RPW8"/>
    <property type="match status" value="1"/>
</dbReference>
<dbReference type="EMBL" id="JACGWJ010000015">
    <property type="protein sequence ID" value="KAL0367125.1"/>
    <property type="molecule type" value="Genomic_DNA"/>
</dbReference>
<proteinExistence type="predicted"/>
<protein>
    <submittedName>
        <fullName evidence="3">Disease resistance protein RGA3</fullName>
    </submittedName>
</protein>
<comment type="caution">
    <text evidence="3">The sequence shown here is derived from an EMBL/GenBank/DDBJ whole genome shotgun (WGS) entry which is preliminary data.</text>
</comment>
<evidence type="ECO:0000256" key="2">
    <source>
        <dbReference type="ARBA" id="ARBA00022821"/>
    </source>
</evidence>
<sequence>MAVVGVDQIGYSSKDNSWSLSRQRAFTNGDAEENLVSIGKAIVKKWGGVPLTIKALGSLMRFKSHEREWLAIKESEIWQLSDDENGILPSLRLSY</sequence>
<gene>
    <name evidence="3" type="ORF">Sradi_3602600</name>
</gene>
<dbReference type="SUPFAM" id="SSF52540">
    <property type="entry name" value="P-loop containing nucleoside triphosphate hydrolases"/>
    <property type="match status" value="1"/>
</dbReference>
<dbReference type="GO" id="GO:0043531">
    <property type="term" value="F:ADP binding"/>
    <property type="evidence" value="ECO:0007669"/>
    <property type="project" value="InterPro"/>
</dbReference>
<dbReference type="GO" id="GO:0006952">
    <property type="term" value="P:defense response"/>
    <property type="evidence" value="ECO:0007669"/>
    <property type="project" value="UniProtKB-KW"/>
</dbReference>
<accession>A0AAW2QHA1</accession>
<keyword evidence="1" id="KW-0433">Leucine-rich repeat</keyword>
<dbReference type="PANTHER" id="PTHR36766:SF47">
    <property type="entry name" value="NB-ARC DOMAIN-CONTAINING PROTEIN"/>
    <property type="match status" value="1"/>
</dbReference>
<dbReference type="AlphaFoldDB" id="A0AAW2QHA1"/>
<evidence type="ECO:0000313" key="3">
    <source>
        <dbReference type="EMBL" id="KAL0367125.1"/>
    </source>
</evidence>